<evidence type="ECO:0000313" key="2">
    <source>
        <dbReference type="RefSeq" id="XP_014508742.1"/>
    </source>
</evidence>
<reference evidence="1" key="1">
    <citation type="journal article" date="2014" name="Nat. Commun.">
        <title>Genome sequence of mungbean and insights into evolution within Vigna species.</title>
        <authorList>
            <person name="Kang Y.J."/>
            <person name="Kim S.K."/>
            <person name="Kim M.Y."/>
            <person name="Lestari P."/>
            <person name="Kim K.H."/>
            <person name="Ha B.K."/>
            <person name="Jun T.H."/>
            <person name="Hwang W.J."/>
            <person name="Lee T."/>
            <person name="Lee J."/>
            <person name="Shim S."/>
            <person name="Yoon M.Y."/>
            <person name="Jang Y.E."/>
            <person name="Han K.S."/>
            <person name="Taeprayoon P."/>
            <person name="Yoon N."/>
            <person name="Somta P."/>
            <person name="Tanya P."/>
            <person name="Kim K.S."/>
            <person name="Gwag J.G."/>
            <person name="Moon J.K."/>
            <person name="Lee Y.H."/>
            <person name="Park B.S."/>
            <person name="Bombarely A."/>
            <person name="Doyle J.J."/>
            <person name="Jackson S.A."/>
            <person name="Schafleitner R."/>
            <person name="Srinives P."/>
            <person name="Varshney R.K."/>
            <person name="Lee S.H."/>
        </authorList>
    </citation>
    <scope>NUCLEOTIDE SEQUENCE [LARGE SCALE GENOMIC DNA]</scope>
    <source>
        <strain evidence="1">cv. VC1973A</strain>
    </source>
</reference>
<accession>A0A1S3URY1</accession>
<evidence type="ECO:0000313" key="1">
    <source>
        <dbReference type="Proteomes" id="UP000087766"/>
    </source>
</evidence>
<dbReference type="InterPro" id="IPR012442">
    <property type="entry name" value="DUF1645_plant"/>
</dbReference>
<name>A0A1S3URY1_VIGRR</name>
<proteinExistence type="predicted"/>
<dbReference type="RefSeq" id="XP_014508742.1">
    <property type="nucleotide sequence ID" value="XM_014653256.2"/>
</dbReference>
<keyword evidence="1" id="KW-1185">Reference proteome</keyword>
<dbReference type="OrthoDB" id="1111059at2759"/>
<dbReference type="PANTHER" id="PTHR33095">
    <property type="entry name" value="OS07G0619500 PROTEIN"/>
    <property type="match status" value="1"/>
</dbReference>
<dbReference type="AlphaFoldDB" id="A0A1S3URY1"/>
<dbReference type="Proteomes" id="UP000087766">
    <property type="component" value="Chromosome 1"/>
</dbReference>
<dbReference type="PANTHER" id="PTHR33095:SF129">
    <property type="entry name" value="DUF1645 FAMILY PROTEIN"/>
    <property type="match status" value="1"/>
</dbReference>
<dbReference type="GeneID" id="106768240"/>
<organism evidence="1 2">
    <name type="scientific">Vigna radiata var. radiata</name>
    <name type="common">Mung bean</name>
    <name type="synonym">Phaseolus aureus</name>
    <dbReference type="NCBI Taxonomy" id="3916"/>
    <lineage>
        <taxon>Eukaryota</taxon>
        <taxon>Viridiplantae</taxon>
        <taxon>Streptophyta</taxon>
        <taxon>Embryophyta</taxon>
        <taxon>Tracheophyta</taxon>
        <taxon>Spermatophyta</taxon>
        <taxon>Magnoliopsida</taxon>
        <taxon>eudicotyledons</taxon>
        <taxon>Gunneridae</taxon>
        <taxon>Pentapetalae</taxon>
        <taxon>rosids</taxon>
        <taxon>fabids</taxon>
        <taxon>Fabales</taxon>
        <taxon>Fabaceae</taxon>
        <taxon>Papilionoideae</taxon>
        <taxon>50 kb inversion clade</taxon>
        <taxon>NPAAA clade</taxon>
        <taxon>indigoferoid/millettioid clade</taxon>
        <taxon>Phaseoleae</taxon>
        <taxon>Vigna</taxon>
    </lineage>
</organism>
<reference evidence="2" key="2">
    <citation type="submission" date="2025-08" db="UniProtKB">
        <authorList>
            <consortium name="RefSeq"/>
        </authorList>
    </citation>
    <scope>IDENTIFICATION</scope>
    <source>
        <tissue evidence="2">Leaf</tissue>
    </source>
</reference>
<dbReference type="KEGG" id="vra:106768240"/>
<gene>
    <name evidence="2" type="primary">LOC106768240</name>
</gene>
<protein>
    <submittedName>
        <fullName evidence="2">Uncharacterized protein LOC106768240</fullName>
    </submittedName>
</protein>
<dbReference type="STRING" id="3916.A0A1S3URY1"/>
<dbReference type="Pfam" id="PF07816">
    <property type="entry name" value="DUF1645"/>
    <property type="match status" value="1"/>
</dbReference>
<sequence length="273" mass="30120">MQKEEEHESVEEWLVCPSFSAYSSNKLDDIADQVTRNDDRFDQNDTDFEFFAFRKVADGVFLEAVAEAEIPTFPIFDRDLAAEAENGGRGRDSGEEAIQSTLGKLLLEDSTSCSSSEVDDELENVPPGTYCVWTPKPSPASTPCRKSKSTGSSSSKRWKLLDLLRRSNSEGKESAVFLTPPVNSVKKGVKSENGKKIVASGRDSKMFPAIAAIGGGGKRFPAIAAVSAHEALYVRNREMRREDKRKSYLPYRQDLVGFCVNLNTMGKAFPLLS</sequence>